<accession>W4LHQ5</accession>
<reference evidence="2 3" key="1">
    <citation type="journal article" date="2014" name="Nature">
        <title>An environmental bacterial taxon with a large and distinct metabolic repertoire.</title>
        <authorList>
            <person name="Wilson M.C."/>
            <person name="Mori T."/>
            <person name="Ruckert C."/>
            <person name="Uria A.R."/>
            <person name="Helf M.J."/>
            <person name="Takada K."/>
            <person name="Gernert C."/>
            <person name="Steffens U.A."/>
            <person name="Heycke N."/>
            <person name="Schmitt S."/>
            <person name="Rinke C."/>
            <person name="Helfrich E.J."/>
            <person name="Brachmann A.O."/>
            <person name="Gurgui C."/>
            <person name="Wakimoto T."/>
            <person name="Kracht M."/>
            <person name="Crusemann M."/>
            <person name="Hentschel U."/>
            <person name="Abe I."/>
            <person name="Matsunaga S."/>
            <person name="Kalinowski J."/>
            <person name="Takeyama H."/>
            <person name="Piel J."/>
        </authorList>
    </citation>
    <scope>NUCLEOTIDE SEQUENCE [LARGE SCALE GENOMIC DNA]</scope>
    <source>
        <strain evidence="3">TSY1</strain>
    </source>
</reference>
<dbReference type="PANTHER" id="PTHR34107">
    <property type="entry name" value="SLL0198 PROTEIN-RELATED"/>
    <property type="match status" value="1"/>
</dbReference>
<keyword evidence="3" id="KW-1185">Reference proteome</keyword>
<dbReference type="AlphaFoldDB" id="W4LHQ5"/>
<feature type="domain" description="Putative restriction endonuclease" evidence="1">
    <location>
        <begin position="15"/>
        <end position="175"/>
    </location>
</feature>
<dbReference type="InterPro" id="IPR008538">
    <property type="entry name" value="Uma2"/>
</dbReference>
<dbReference type="CDD" id="cd06260">
    <property type="entry name" value="DUF820-like"/>
    <property type="match status" value="1"/>
</dbReference>
<dbReference type="Proteomes" id="UP000019141">
    <property type="component" value="Unassembled WGS sequence"/>
</dbReference>
<evidence type="ECO:0000313" key="2">
    <source>
        <dbReference type="EMBL" id="ETW97444.1"/>
    </source>
</evidence>
<dbReference type="InterPro" id="IPR012296">
    <property type="entry name" value="Nuclease_put_TT1808"/>
</dbReference>
<dbReference type="Gene3D" id="3.90.1570.10">
    <property type="entry name" value="tt1808, chain A"/>
    <property type="match status" value="1"/>
</dbReference>
<name>W4LHQ5_ENTF1</name>
<evidence type="ECO:0000313" key="3">
    <source>
        <dbReference type="Proteomes" id="UP000019141"/>
    </source>
</evidence>
<dbReference type="EMBL" id="AZHW01000665">
    <property type="protein sequence ID" value="ETW97444.1"/>
    <property type="molecule type" value="Genomic_DNA"/>
</dbReference>
<proteinExistence type="predicted"/>
<dbReference type="PANTHER" id="PTHR34107:SF1">
    <property type="entry name" value="SLL0198 PROTEIN"/>
    <property type="match status" value="1"/>
</dbReference>
<evidence type="ECO:0000259" key="1">
    <source>
        <dbReference type="Pfam" id="PF05685"/>
    </source>
</evidence>
<gene>
    <name evidence="2" type="ORF">ETSY1_22630</name>
</gene>
<dbReference type="InterPro" id="IPR011335">
    <property type="entry name" value="Restrct_endonuc-II-like"/>
</dbReference>
<comment type="caution">
    <text evidence="2">The sequence shown here is derived from an EMBL/GenBank/DDBJ whole genome shotgun (WGS) entry which is preliminary data.</text>
</comment>
<dbReference type="HOGENOM" id="CLU_076312_3_2_7"/>
<dbReference type="Pfam" id="PF05685">
    <property type="entry name" value="Uma2"/>
    <property type="match status" value="1"/>
</dbReference>
<organism evidence="2 3">
    <name type="scientific">Entotheonella factor</name>
    <dbReference type="NCBI Taxonomy" id="1429438"/>
    <lineage>
        <taxon>Bacteria</taxon>
        <taxon>Pseudomonadati</taxon>
        <taxon>Nitrospinota/Tectimicrobiota group</taxon>
        <taxon>Candidatus Tectimicrobiota</taxon>
        <taxon>Candidatus Entotheonellia</taxon>
        <taxon>Candidatus Entotheonellales</taxon>
        <taxon>Candidatus Entotheonellaceae</taxon>
        <taxon>Candidatus Entotheonella</taxon>
    </lineage>
</organism>
<sequence length="187" mass="21342">MAESALISPVHVQDDPPFYEVVDGQVVEQENMGAYEIRLATLLLVRLETFARAHQLGRAVQEMLFDLALATNRKRRPDAAFVSFDRWPKQRRIPRSEAWEVVPNLAVEVVSPSDRADYVMDKVAEYFEAGVEQVWVIYTSQELVYVYTSTTQVHILTRSETLHGDPLLPGFQLSLIELFDETAQDES</sequence>
<protein>
    <recommendedName>
        <fullName evidence="1">Putative restriction endonuclease domain-containing protein</fullName>
    </recommendedName>
</protein>
<dbReference type="SUPFAM" id="SSF52980">
    <property type="entry name" value="Restriction endonuclease-like"/>
    <property type="match status" value="1"/>
</dbReference>